<dbReference type="Proteomes" id="UP000199139">
    <property type="component" value="Unassembled WGS sequence"/>
</dbReference>
<feature type="transmembrane region" description="Helical" evidence="1">
    <location>
        <begin position="134"/>
        <end position="154"/>
    </location>
</feature>
<evidence type="ECO:0000313" key="3">
    <source>
        <dbReference type="EMBL" id="SFS36327.1"/>
    </source>
</evidence>
<proteinExistence type="predicted"/>
<dbReference type="EMBL" id="BJWJ01000001">
    <property type="protein sequence ID" value="GEM03061.1"/>
    <property type="molecule type" value="Genomic_DNA"/>
</dbReference>
<protein>
    <submittedName>
        <fullName evidence="3">Uncharacterized protein</fullName>
    </submittedName>
</protein>
<keyword evidence="1" id="KW-0472">Membrane</keyword>
<feature type="transmembrane region" description="Helical" evidence="1">
    <location>
        <begin position="35"/>
        <end position="54"/>
    </location>
</feature>
<sequence length="332" mass="37183">MSLLLLLLGFLPLALIGLMLFTISFVDWVMSQTRWLFGLFFLLGLFFFSLKLHALALQFFERHFKSPYHWKKTDTTTVILIISSAMITFSLGHTFQFGAYLSSAVVGLSGAVFFKRQKTIIYTGSFIGMTHTVFLPDFWCIILAAVVTGIIYVFSRYTFVGYGGKLGALSLIGTLTSGYVLGHRPVSLTIPDVKMQLWLIFFTLLGTWLTLTIRRYLKHDPIFASSIATMAIVLIGMVIPITIPHILLAAFMMGTFTAMSNRLVLPRVSLFYLASLISAITMIFSQPFLENAGGKLGTLAFIGVITTRGIVDAYRFIVLYLSAKHKRQLIYK</sequence>
<reference evidence="3 4" key="1">
    <citation type="submission" date="2016-10" db="EMBL/GenBank/DDBJ databases">
        <authorList>
            <person name="de Groot N.N."/>
        </authorList>
    </citation>
    <scope>NUCLEOTIDE SEQUENCE [LARGE SCALE GENOMIC DNA]</scope>
    <source>
        <strain evidence="3 4">DSM 17074</strain>
    </source>
</reference>
<organism evidence="3 4">
    <name type="scientific">Halolactibacillus miurensis</name>
    <dbReference type="NCBI Taxonomy" id="306541"/>
    <lineage>
        <taxon>Bacteria</taxon>
        <taxon>Bacillati</taxon>
        <taxon>Bacillota</taxon>
        <taxon>Bacilli</taxon>
        <taxon>Bacillales</taxon>
        <taxon>Bacillaceae</taxon>
        <taxon>Halolactibacillus</taxon>
    </lineage>
</organism>
<dbReference type="EMBL" id="FPAI01000001">
    <property type="protein sequence ID" value="SFS36327.1"/>
    <property type="molecule type" value="Genomic_DNA"/>
</dbReference>
<feature type="transmembrane region" description="Helical" evidence="1">
    <location>
        <begin position="296"/>
        <end position="322"/>
    </location>
</feature>
<keyword evidence="5" id="KW-1185">Reference proteome</keyword>
<feature type="transmembrane region" description="Helical" evidence="1">
    <location>
        <begin position="75"/>
        <end position="91"/>
    </location>
</feature>
<feature type="transmembrane region" description="Helical" evidence="1">
    <location>
        <begin position="223"/>
        <end position="252"/>
    </location>
</feature>
<evidence type="ECO:0000313" key="5">
    <source>
        <dbReference type="Proteomes" id="UP000321773"/>
    </source>
</evidence>
<evidence type="ECO:0000256" key="1">
    <source>
        <dbReference type="SAM" id="Phobius"/>
    </source>
</evidence>
<gene>
    <name evidence="2" type="ORF">HMI01_00490</name>
    <name evidence="3" type="ORF">SAMN05421668_101261</name>
</gene>
<dbReference type="OrthoDB" id="2111878at2"/>
<keyword evidence="1" id="KW-0812">Transmembrane</keyword>
<evidence type="ECO:0000313" key="2">
    <source>
        <dbReference type="EMBL" id="GEM03061.1"/>
    </source>
</evidence>
<dbReference type="AlphaFoldDB" id="A0A1I6P810"/>
<dbReference type="Proteomes" id="UP000321773">
    <property type="component" value="Unassembled WGS sequence"/>
</dbReference>
<name>A0A1I6P810_9BACI</name>
<evidence type="ECO:0000313" key="4">
    <source>
        <dbReference type="Proteomes" id="UP000199139"/>
    </source>
</evidence>
<dbReference type="STRING" id="306541.SAMN05421668_101261"/>
<feature type="transmembrane region" description="Helical" evidence="1">
    <location>
        <begin position="264"/>
        <end position="284"/>
    </location>
</feature>
<accession>A0A1I6P810</accession>
<dbReference type="RefSeq" id="WP_062319573.1">
    <property type="nucleotide sequence ID" value="NZ_BJWJ01000001.1"/>
</dbReference>
<feature type="transmembrane region" description="Helical" evidence="1">
    <location>
        <begin position="198"/>
        <end position="217"/>
    </location>
</feature>
<keyword evidence="1" id="KW-1133">Transmembrane helix</keyword>
<reference evidence="2 5" key="2">
    <citation type="submission" date="2019-07" db="EMBL/GenBank/DDBJ databases">
        <title>Whole genome shotgun sequence of Halolactibacillus miurensis NBRC 100873.</title>
        <authorList>
            <person name="Hosoyama A."/>
            <person name="Uohara A."/>
            <person name="Ohji S."/>
            <person name="Ichikawa N."/>
        </authorList>
    </citation>
    <scope>NUCLEOTIDE SEQUENCE [LARGE SCALE GENOMIC DNA]</scope>
    <source>
        <strain evidence="2 5">NBRC 100873</strain>
    </source>
</reference>